<evidence type="ECO:0000313" key="3">
    <source>
        <dbReference type="EMBL" id="PRX55066.1"/>
    </source>
</evidence>
<feature type="transmembrane region" description="Helical" evidence="2">
    <location>
        <begin position="140"/>
        <end position="157"/>
    </location>
</feature>
<protein>
    <submittedName>
        <fullName evidence="3">Uncharacterized protein</fullName>
    </submittedName>
</protein>
<keyword evidence="2" id="KW-1133">Transmembrane helix</keyword>
<organism evidence="3 4">
    <name type="scientific">Flagellimonas meridianipacifica</name>
    <dbReference type="NCBI Taxonomy" id="1080225"/>
    <lineage>
        <taxon>Bacteria</taxon>
        <taxon>Pseudomonadati</taxon>
        <taxon>Bacteroidota</taxon>
        <taxon>Flavobacteriia</taxon>
        <taxon>Flavobacteriales</taxon>
        <taxon>Flavobacteriaceae</taxon>
        <taxon>Flagellimonas</taxon>
    </lineage>
</organism>
<gene>
    <name evidence="3" type="ORF">CLV81_3472</name>
</gene>
<name>A0A2T0MC45_9FLAO</name>
<evidence type="ECO:0000256" key="1">
    <source>
        <dbReference type="SAM" id="Coils"/>
    </source>
</evidence>
<evidence type="ECO:0000313" key="4">
    <source>
        <dbReference type="Proteomes" id="UP000237640"/>
    </source>
</evidence>
<keyword evidence="4" id="KW-1185">Reference proteome</keyword>
<keyword evidence="1" id="KW-0175">Coiled coil</keyword>
<keyword evidence="2" id="KW-0812">Transmembrane</keyword>
<dbReference type="Proteomes" id="UP000237640">
    <property type="component" value="Unassembled WGS sequence"/>
</dbReference>
<accession>A0A2T0MC45</accession>
<feature type="transmembrane region" description="Helical" evidence="2">
    <location>
        <begin position="85"/>
        <end position="102"/>
    </location>
</feature>
<sequence>MYLKPFVILQRVFYTIILSLVSYGYMSDKKKVRQKFLIEGIVTILIAITPILHYFWKYLPSDGSEMNFIGITFTNNGFPNVGDAFYYYFLKITPLLLLIIWFTTCKHWWYHAILIPIAMYSFQLFSVLTYDSQIIDESEILYVIAVTMVVTPVVYFIRVKLVDKHVHGIDLDAMDTELQILKEKEELRKEREKLEQRQQTLAKKM</sequence>
<feature type="transmembrane region" description="Helical" evidence="2">
    <location>
        <begin position="37"/>
        <end position="56"/>
    </location>
</feature>
<reference evidence="3 4" key="1">
    <citation type="submission" date="2018-03" db="EMBL/GenBank/DDBJ databases">
        <title>Genomic Encyclopedia of Archaeal and Bacterial Type Strains, Phase II (KMG-II): from individual species to whole genera.</title>
        <authorList>
            <person name="Goeker M."/>
        </authorList>
    </citation>
    <scope>NUCLEOTIDE SEQUENCE [LARGE SCALE GENOMIC DNA]</scope>
    <source>
        <strain evidence="3 4">DSM 25027</strain>
    </source>
</reference>
<feature type="transmembrane region" description="Helical" evidence="2">
    <location>
        <begin position="109"/>
        <end position="128"/>
    </location>
</feature>
<dbReference type="EMBL" id="PVYX01000002">
    <property type="protein sequence ID" value="PRX55066.1"/>
    <property type="molecule type" value="Genomic_DNA"/>
</dbReference>
<proteinExistence type="predicted"/>
<feature type="transmembrane region" description="Helical" evidence="2">
    <location>
        <begin position="6"/>
        <end position="25"/>
    </location>
</feature>
<dbReference type="AlphaFoldDB" id="A0A2T0MC45"/>
<keyword evidence="2" id="KW-0472">Membrane</keyword>
<feature type="coiled-coil region" evidence="1">
    <location>
        <begin position="173"/>
        <end position="204"/>
    </location>
</feature>
<evidence type="ECO:0000256" key="2">
    <source>
        <dbReference type="SAM" id="Phobius"/>
    </source>
</evidence>
<comment type="caution">
    <text evidence="3">The sequence shown here is derived from an EMBL/GenBank/DDBJ whole genome shotgun (WGS) entry which is preliminary data.</text>
</comment>